<feature type="domain" description="C2H2-type" evidence="8">
    <location>
        <begin position="300"/>
        <end position="327"/>
    </location>
</feature>
<feature type="domain" description="C2H2-type" evidence="8">
    <location>
        <begin position="328"/>
        <end position="355"/>
    </location>
</feature>
<evidence type="ECO:0000313" key="10">
    <source>
        <dbReference type="EMBL" id="SSX27029.1"/>
    </source>
</evidence>
<dbReference type="InterPro" id="IPR013087">
    <property type="entry name" value="Znf_C2H2_type"/>
</dbReference>
<dbReference type="EMBL" id="UFQT01000758">
    <property type="protein sequence ID" value="SSX27029.1"/>
    <property type="molecule type" value="Genomic_DNA"/>
</dbReference>
<reference evidence="9" key="1">
    <citation type="submission" date="2018-04" db="EMBL/GenBank/DDBJ databases">
        <authorList>
            <person name="Go L.Y."/>
            <person name="Mitchell J.A."/>
        </authorList>
    </citation>
    <scope>NUCLEOTIDE SEQUENCE</scope>
    <source>
        <tissue evidence="9">Whole organism</tissue>
    </source>
</reference>
<feature type="domain" description="C2H2-type" evidence="8">
    <location>
        <begin position="176"/>
        <end position="199"/>
    </location>
</feature>
<keyword evidence="6" id="KW-0804">Transcription</keyword>
<evidence type="ECO:0000256" key="3">
    <source>
        <dbReference type="ARBA" id="ARBA00022771"/>
    </source>
</evidence>
<feature type="domain" description="C2H2-type" evidence="8">
    <location>
        <begin position="355"/>
        <end position="377"/>
    </location>
</feature>
<organism evidence="9">
    <name type="scientific">Culicoides sonorensis</name>
    <name type="common">Biting midge</name>
    <dbReference type="NCBI Taxonomy" id="179676"/>
    <lineage>
        <taxon>Eukaryota</taxon>
        <taxon>Metazoa</taxon>
        <taxon>Ecdysozoa</taxon>
        <taxon>Arthropoda</taxon>
        <taxon>Hexapoda</taxon>
        <taxon>Insecta</taxon>
        <taxon>Pterygota</taxon>
        <taxon>Neoptera</taxon>
        <taxon>Endopterygota</taxon>
        <taxon>Diptera</taxon>
        <taxon>Nematocera</taxon>
        <taxon>Chironomoidea</taxon>
        <taxon>Ceratopogonidae</taxon>
        <taxon>Ceratopogoninae</taxon>
        <taxon>Culicoides</taxon>
        <taxon>Monoculicoides</taxon>
    </lineage>
</organism>
<dbReference type="Gene3D" id="3.30.160.60">
    <property type="entry name" value="Classic Zinc Finger"/>
    <property type="match status" value="5"/>
</dbReference>
<keyword evidence="1" id="KW-0479">Metal-binding</keyword>
<keyword evidence="5" id="KW-0805">Transcription regulation</keyword>
<dbReference type="VEuPathDB" id="VectorBase:CSON014099"/>
<dbReference type="FunFam" id="3.30.160.60:FF:000417">
    <property type="entry name" value="Zinc finger protein"/>
    <property type="match status" value="1"/>
</dbReference>
<evidence type="ECO:0000256" key="6">
    <source>
        <dbReference type="ARBA" id="ARBA00023163"/>
    </source>
</evidence>
<proteinExistence type="predicted"/>
<keyword evidence="2" id="KW-0677">Repeat</keyword>
<evidence type="ECO:0000256" key="1">
    <source>
        <dbReference type="ARBA" id="ARBA00022723"/>
    </source>
</evidence>
<evidence type="ECO:0000256" key="7">
    <source>
        <dbReference type="PROSITE-ProRule" id="PRU00042"/>
    </source>
</evidence>
<dbReference type="InterPro" id="IPR036236">
    <property type="entry name" value="Znf_C2H2_sf"/>
</dbReference>
<sequence length="399" mass="47105">MIQKINIVLEIDKTNEYSFRISSNDDFDQENLKKFRQVNCKNLIGAFDQCFKCSEKIEIGVLLSKVQGESFESIFIEEPDNFMTSDNLDVKDISFEATQSPIEDEWQQFFSEENESINKYGSDETTILPKYPLRSKIEKLDCETEKEIHNEKHSPLLNEYTDKFLKTSDSISILKFRCDHCDKTFTLKESLRRHLIRFHFHYLATNICSECNPQKFFAKRTQYYEHQKIVHSREEKQKCPQCEKLFKTKSLKQHLNSVHDPKENIIEKRYNCEFCGKIFSSMKTLNKHHKSHLSSSERPYKCKICGKGFNQQYTLKSHETVHSGVKPYNCEQCGKKFAHKQTFRDHARTHTGDGFTCDVCKKIIYDSKNFRRHLKMHEKKLGTKLTTIIHKGRIKELET</sequence>
<dbReference type="SUPFAM" id="SSF57667">
    <property type="entry name" value="beta-beta-alpha zinc fingers"/>
    <property type="match status" value="5"/>
</dbReference>
<evidence type="ECO:0000256" key="5">
    <source>
        <dbReference type="ARBA" id="ARBA00023015"/>
    </source>
</evidence>
<dbReference type="SMART" id="SM00355">
    <property type="entry name" value="ZnF_C2H2"/>
    <property type="match status" value="7"/>
</dbReference>
<dbReference type="EMBL" id="UFQS01000758">
    <property type="protein sequence ID" value="SSX06683.1"/>
    <property type="molecule type" value="Genomic_DNA"/>
</dbReference>
<dbReference type="Pfam" id="PF13894">
    <property type="entry name" value="zf-C2H2_4"/>
    <property type="match status" value="1"/>
</dbReference>
<evidence type="ECO:0000259" key="8">
    <source>
        <dbReference type="PROSITE" id="PS50157"/>
    </source>
</evidence>
<feature type="domain" description="C2H2-type" evidence="8">
    <location>
        <begin position="270"/>
        <end position="299"/>
    </location>
</feature>
<dbReference type="PROSITE" id="PS50157">
    <property type="entry name" value="ZINC_FINGER_C2H2_2"/>
    <property type="match status" value="5"/>
</dbReference>
<dbReference type="GO" id="GO:0008270">
    <property type="term" value="F:zinc ion binding"/>
    <property type="evidence" value="ECO:0007669"/>
    <property type="project" value="UniProtKB-KW"/>
</dbReference>
<name>A0A336KUF1_CULSO</name>
<evidence type="ECO:0000313" key="9">
    <source>
        <dbReference type="EMBL" id="SSX06683.1"/>
    </source>
</evidence>
<accession>A0A336KUF1</accession>
<protein>
    <submittedName>
        <fullName evidence="9">CSON014099 protein</fullName>
    </submittedName>
</protein>
<dbReference type="FunFam" id="3.30.160.60:FF:000621">
    <property type="entry name" value="FLT3-interacting zinc finger 1"/>
    <property type="match status" value="1"/>
</dbReference>
<dbReference type="PROSITE" id="PS00028">
    <property type="entry name" value="ZINC_FINGER_C2H2_1"/>
    <property type="match status" value="5"/>
</dbReference>
<reference evidence="10" key="2">
    <citation type="submission" date="2018-07" db="EMBL/GenBank/DDBJ databases">
        <authorList>
            <person name="Quirk P.G."/>
            <person name="Krulwich T.A."/>
        </authorList>
    </citation>
    <scope>NUCLEOTIDE SEQUENCE</scope>
</reference>
<dbReference type="AlphaFoldDB" id="A0A336KUF1"/>
<keyword evidence="4" id="KW-0862">Zinc</keyword>
<evidence type="ECO:0000256" key="2">
    <source>
        <dbReference type="ARBA" id="ARBA00022737"/>
    </source>
</evidence>
<dbReference type="PANTHER" id="PTHR24379:SF121">
    <property type="entry name" value="C2H2-TYPE DOMAIN-CONTAINING PROTEIN"/>
    <property type="match status" value="1"/>
</dbReference>
<gene>
    <name evidence="9" type="primary">CSON014099</name>
</gene>
<dbReference type="PANTHER" id="PTHR24379">
    <property type="entry name" value="KRAB AND ZINC FINGER DOMAIN-CONTAINING"/>
    <property type="match status" value="1"/>
</dbReference>
<evidence type="ECO:0000256" key="4">
    <source>
        <dbReference type="ARBA" id="ARBA00022833"/>
    </source>
</evidence>
<keyword evidence="3 7" id="KW-0863">Zinc-finger</keyword>
<dbReference type="Pfam" id="PF00096">
    <property type="entry name" value="zf-C2H2"/>
    <property type="match status" value="4"/>
</dbReference>